<protein>
    <submittedName>
        <fullName evidence="1">Voltage-dependent anion channel</fullName>
    </submittedName>
</protein>
<keyword evidence="2" id="KW-1185">Reference proteome</keyword>
<reference evidence="1" key="1">
    <citation type="journal article" date="2021" name="Environ. Microbiol.">
        <title>Gene family expansions and transcriptome signatures uncover fungal adaptations to wood decay.</title>
        <authorList>
            <person name="Hage H."/>
            <person name="Miyauchi S."/>
            <person name="Viragh M."/>
            <person name="Drula E."/>
            <person name="Min B."/>
            <person name="Chaduli D."/>
            <person name="Navarro D."/>
            <person name="Favel A."/>
            <person name="Norest M."/>
            <person name="Lesage-Meessen L."/>
            <person name="Balint B."/>
            <person name="Merenyi Z."/>
            <person name="de Eugenio L."/>
            <person name="Morin E."/>
            <person name="Martinez A.T."/>
            <person name="Baldrian P."/>
            <person name="Stursova M."/>
            <person name="Martinez M.J."/>
            <person name="Novotny C."/>
            <person name="Magnuson J.K."/>
            <person name="Spatafora J.W."/>
            <person name="Maurice S."/>
            <person name="Pangilinan J."/>
            <person name="Andreopoulos W."/>
            <person name="LaButti K."/>
            <person name="Hundley H."/>
            <person name="Na H."/>
            <person name="Kuo A."/>
            <person name="Barry K."/>
            <person name="Lipzen A."/>
            <person name="Henrissat B."/>
            <person name="Riley R."/>
            <person name="Ahrendt S."/>
            <person name="Nagy L.G."/>
            <person name="Grigoriev I.V."/>
            <person name="Martin F."/>
            <person name="Rosso M.N."/>
        </authorList>
    </citation>
    <scope>NUCLEOTIDE SEQUENCE</scope>
    <source>
        <strain evidence="1">CBS 384.51</strain>
    </source>
</reference>
<comment type="caution">
    <text evidence="1">The sequence shown here is derived from an EMBL/GenBank/DDBJ whole genome shotgun (WGS) entry which is preliminary data.</text>
</comment>
<proteinExistence type="predicted"/>
<evidence type="ECO:0000313" key="1">
    <source>
        <dbReference type="EMBL" id="KAI0088028.1"/>
    </source>
</evidence>
<name>A0ACB8U1B7_9APHY</name>
<evidence type="ECO:0000313" key="2">
    <source>
        <dbReference type="Proteomes" id="UP001055072"/>
    </source>
</evidence>
<organism evidence="1 2">
    <name type="scientific">Irpex rosettiformis</name>
    <dbReference type="NCBI Taxonomy" id="378272"/>
    <lineage>
        <taxon>Eukaryota</taxon>
        <taxon>Fungi</taxon>
        <taxon>Dikarya</taxon>
        <taxon>Basidiomycota</taxon>
        <taxon>Agaricomycotina</taxon>
        <taxon>Agaricomycetes</taxon>
        <taxon>Polyporales</taxon>
        <taxon>Irpicaceae</taxon>
        <taxon>Irpex</taxon>
    </lineage>
</organism>
<dbReference type="Proteomes" id="UP001055072">
    <property type="component" value="Unassembled WGS sequence"/>
</dbReference>
<gene>
    <name evidence="1" type="ORF">BDY19DRAFT_1072418</name>
</gene>
<dbReference type="EMBL" id="MU274915">
    <property type="protein sequence ID" value="KAI0088028.1"/>
    <property type="molecule type" value="Genomic_DNA"/>
</dbReference>
<sequence length="432" mass="47393">MSIILPHSQWKSWRDRVRHFTWAWHAVIMGTGVVSALLHLFPYNNGCLALKVMALIFFLLNLVLFVFVCSMTVARYSLFPEIWGMMIAHPAQSLFIGCFPMGAATLINAGLNVHQDWSSGGTASNGFLWALWGFWWLDSAVSYLVAFGMMYAMMIHQDHSLSKMTATWLLPFVTLIVASSTGGLLSSVIKEHSHTLALVTTGFSFTMVVIGLSFAMMFITVYCTRLITAGPPDAGLILSAFVVLGPLGQGGFSLLVNGQDLSILLPLHIGGNFPQSELAGQMIFAGCFIGGYILWSMGFAWIFISLISIWHVHRDNKLPFSMAYWGLIFPNGTFALLSVQLSKVLDSGFFRAFGAAWSCVVFALWVSVFIRSIPSFIDGSMFKAPYVVDAPAKPASPFDLEKSSAPGVSGTSTPRNNSTTDAFDKMQLERPL</sequence>
<accession>A0ACB8U1B7</accession>